<proteinExistence type="inferred from homology"/>
<keyword evidence="4" id="KW-1185">Reference proteome</keyword>
<dbReference type="Proteomes" id="UP000831607">
    <property type="component" value="Chromosome"/>
</dbReference>
<comment type="catalytic activity">
    <reaction evidence="1">
        <text>adenosine(2030) in 23S rRNA + S-adenosyl-L-methionine = N(6)-methyladenosine(2030) in 23S rRNA + S-adenosyl-L-homocysteine + H(+)</text>
        <dbReference type="Rhea" id="RHEA:43736"/>
        <dbReference type="Rhea" id="RHEA-COMP:10668"/>
        <dbReference type="Rhea" id="RHEA-COMP:10669"/>
        <dbReference type="ChEBI" id="CHEBI:15378"/>
        <dbReference type="ChEBI" id="CHEBI:57856"/>
        <dbReference type="ChEBI" id="CHEBI:59789"/>
        <dbReference type="ChEBI" id="CHEBI:74411"/>
        <dbReference type="ChEBI" id="CHEBI:74449"/>
        <dbReference type="EC" id="2.1.1.266"/>
    </reaction>
</comment>
<accession>A0ABY4AGW3</accession>
<evidence type="ECO:0000256" key="1">
    <source>
        <dbReference type="HAMAP-Rule" id="MF_00934"/>
    </source>
</evidence>
<dbReference type="RefSeq" id="WP_243477466.1">
    <property type="nucleotide sequence ID" value="NZ_CP063982.1"/>
</dbReference>
<feature type="binding site" evidence="1">
    <location>
        <position position="19"/>
    </location>
    <ligand>
        <name>S-adenosyl-L-methionine</name>
        <dbReference type="ChEBI" id="CHEBI:59789"/>
    </ligand>
</feature>
<dbReference type="EMBL" id="CP063982">
    <property type="protein sequence ID" value="UOD49313.1"/>
    <property type="molecule type" value="Genomic_DNA"/>
</dbReference>
<keyword evidence="1" id="KW-0949">S-adenosyl-L-methionine</keyword>
<keyword evidence="1" id="KW-0808">Transferase</keyword>
<dbReference type="Pfam" id="PF04378">
    <property type="entry name" value="RsmJ"/>
    <property type="match status" value="1"/>
</dbReference>
<dbReference type="InterPro" id="IPR029063">
    <property type="entry name" value="SAM-dependent_MTases_sf"/>
</dbReference>
<keyword evidence="1" id="KW-0694">RNA-binding</keyword>
<name>A0ABY4AGW3_9BURK</name>
<dbReference type="PANTHER" id="PTHR37426">
    <property type="entry name" value="RIBOSOMAL RNA LARGE SUBUNIT METHYLTRANSFERASE J"/>
    <property type="match status" value="1"/>
</dbReference>
<dbReference type="EC" id="2.1.1.266" evidence="1"/>
<comment type="subunit">
    <text evidence="1">Monomer.</text>
</comment>
<dbReference type="Gene3D" id="3.40.50.150">
    <property type="entry name" value="Vaccinia Virus protein VP39"/>
    <property type="match status" value="1"/>
</dbReference>
<sequence>MFSYRHGFHAGNHADVLKHCVLLEVLKYYQEKETGFVYVDTHAGAGLYDLTGKWANTRSEYADGIGRLWSATDLPWLVSEYVSAIKALNASHELTLYPGSPWLALQLLRSQDRLKLFELLSAEADVLANNLDQQRRLPPRAIKLERADGFAAIKAVLPPPTRRAVILIDPAYENKQDYRSVVQAIKDGLTRFATGCYLIWYPRVNRLQVDQMLKQLQHLPGIQWLQAELTVCKAPTDQHGLFGSGVFVINPPYTLHKQLQLALPWLAKTLAQDNHASWKLRANATETPKPHKPGRSGRPRAMH</sequence>
<organism evidence="3 4">
    <name type="scientific">Orrella daihaiensis</name>
    <dbReference type="NCBI Taxonomy" id="2782176"/>
    <lineage>
        <taxon>Bacteria</taxon>
        <taxon>Pseudomonadati</taxon>
        <taxon>Pseudomonadota</taxon>
        <taxon>Betaproteobacteria</taxon>
        <taxon>Burkholderiales</taxon>
        <taxon>Alcaligenaceae</taxon>
        <taxon>Orrella</taxon>
    </lineage>
</organism>
<dbReference type="InterPro" id="IPR007473">
    <property type="entry name" value="RlmJ"/>
</dbReference>
<feature type="active site" description="Proton acceptor" evidence="1">
    <location>
        <position position="169"/>
    </location>
</feature>
<gene>
    <name evidence="1" type="primary">rlmJ</name>
    <name evidence="3" type="ORF">DHf2319_07350</name>
</gene>
<feature type="compositionally biased region" description="Basic residues" evidence="2">
    <location>
        <begin position="290"/>
        <end position="303"/>
    </location>
</feature>
<dbReference type="SUPFAM" id="SSF53335">
    <property type="entry name" value="S-adenosyl-L-methionine-dependent methyltransferases"/>
    <property type="match status" value="1"/>
</dbReference>
<evidence type="ECO:0000256" key="2">
    <source>
        <dbReference type="SAM" id="MobiDB-lite"/>
    </source>
</evidence>
<keyword evidence="1" id="KW-0489">Methyltransferase</keyword>
<evidence type="ECO:0000313" key="3">
    <source>
        <dbReference type="EMBL" id="UOD49313.1"/>
    </source>
</evidence>
<feature type="binding site" evidence="1">
    <location>
        <begin position="148"/>
        <end position="149"/>
    </location>
    <ligand>
        <name>S-adenosyl-L-methionine</name>
        <dbReference type="ChEBI" id="CHEBI:59789"/>
    </ligand>
</feature>
<reference evidence="3 4" key="1">
    <citation type="submission" date="2020-11" db="EMBL/GenBank/DDBJ databases">
        <title>Algicoccus daihaiensis sp.nov., isolated from Daihai Lake in Inner Mongolia.</title>
        <authorList>
            <person name="Kai J."/>
        </authorList>
    </citation>
    <scope>NUCLEOTIDE SEQUENCE [LARGE SCALE GENOMIC DNA]</scope>
    <source>
        <strain evidence="4">f23</strain>
    </source>
</reference>
<feature type="site" description="Interaction with substrate rRNA" evidence="1">
    <location>
        <position position="4"/>
    </location>
</feature>
<dbReference type="HAMAP" id="MF_00934">
    <property type="entry name" value="23SrRNA_methyltr_J"/>
    <property type="match status" value="1"/>
</dbReference>
<dbReference type="PANTHER" id="PTHR37426:SF1">
    <property type="entry name" value="RIBOSOMAL RNA LARGE SUBUNIT METHYLTRANSFERASE J"/>
    <property type="match status" value="1"/>
</dbReference>
<feature type="region of interest" description="Disordered" evidence="2">
    <location>
        <begin position="279"/>
        <end position="303"/>
    </location>
</feature>
<feature type="binding site" evidence="1">
    <location>
        <position position="100"/>
    </location>
    <ligand>
        <name>S-adenosyl-L-methionine</name>
        <dbReference type="ChEBI" id="CHEBI:59789"/>
    </ligand>
</feature>
<feature type="binding site" evidence="1">
    <location>
        <position position="42"/>
    </location>
    <ligand>
        <name>S-adenosyl-L-methionine</name>
        <dbReference type="ChEBI" id="CHEBI:59789"/>
    </ligand>
</feature>
<feature type="binding site" evidence="1">
    <location>
        <position position="118"/>
    </location>
    <ligand>
        <name>S-adenosyl-L-methionine</name>
        <dbReference type="ChEBI" id="CHEBI:59789"/>
    </ligand>
</feature>
<feature type="binding site" evidence="1">
    <location>
        <position position="169"/>
    </location>
    <ligand>
        <name>S-adenosyl-L-methionine</name>
        <dbReference type="ChEBI" id="CHEBI:59789"/>
    </ligand>
</feature>
<comment type="similarity">
    <text evidence="1">Belongs to the RlmJ family.</text>
</comment>
<comment type="function">
    <text evidence="1">Specifically methylates the adenine in position 2030 of 23S rRNA.</text>
</comment>
<protein>
    <recommendedName>
        <fullName evidence="1">Ribosomal RNA large subunit methyltransferase J</fullName>
        <ecNumber evidence="1">2.1.1.266</ecNumber>
    </recommendedName>
    <alternativeName>
        <fullName evidence="1">23S rRNA (adenine(2030)-N6)-methyltransferase</fullName>
    </alternativeName>
    <alternativeName>
        <fullName evidence="1">23S rRNA m6A2030 methyltransferase</fullName>
    </alternativeName>
</protein>
<keyword evidence="1" id="KW-0698">rRNA processing</keyword>
<evidence type="ECO:0000313" key="4">
    <source>
        <dbReference type="Proteomes" id="UP000831607"/>
    </source>
</evidence>